<feature type="domain" description="UDENN" evidence="2">
    <location>
        <begin position="604"/>
        <end position="1016"/>
    </location>
</feature>
<feature type="compositionally biased region" description="Basic and acidic residues" evidence="1">
    <location>
        <begin position="202"/>
        <end position="211"/>
    </location>
</feature>
<feature type="non-terminal residue" evidence="3">
    <location>
        <position position="1"/>
    </location>
</feature>
<dbReference type="Pfam" id="PF03456">
    <property type="entry name" value="uDENN"/>
    <property type="match status" value="1"/>
</dbReference>
<dbReference type="Proteomes" id="UP000837857">
    <property type="component" value="Chromosome 23"/>
</dbReference>
<dbReference type="Pfam" id="PF03455">
    <property type="entry name" value="dDENN"/>
    <property type="match status" value="1"/>
</dbReference>
<dbReference type="InterPro" id="IPR005113">
    <property type="entry name" value="uDENN_dom"/>
</dbReference>
<feature type="region of interest" description="Disordered" evidence="1">
    <location>
        <begin position="170"/>
        <end position="211"/>
    </location>
</feature>
<dbReference type="Gene3D" id="3.40.50.11500">
    <property type="match status" value="1"/>
</dbReference>
<dbReference type="PANTHER" id="PTHR15288:SF0">
    <property type="entry name" value="UDENN DOMAIN-CONTAINING PROTEIN"/>
    <property type="match status" value="1"/>
</dbReference>
<dbReference type="PROSITE" id="PS50211">
    <property type="entry name" value="DENN"/>
    <property type="match status" value="1"/>
</dbReference>
<accession>A0ABN8II80</accession>
<dbReference type="PANTHER" id="PTHR15288">
    <property type="entry name" value="DENN DOMAIN-CONTAINING PROTEIN 2"/>
    <property type="match status" value="1"/>
</dbReference>
<dbReference type="EMBL" id="OW152835">
    <property type="protein sequence ID" value="CAH2056054.1"/>
    <property type="molecule type" value="Genomic_DNA"/>
</dbReference>
<dbReference type="InterPro" id="IPR037516">
    <property type="entry name" value="Tripartite_DENN"/>
</dbReference>
<organism evidence="3 4">
    <name type="scientific">Iphiclides podalirius</name>
    <name type="common">scarce swallowtail</name>
    <dbReference type="NCBI Taxonomy" id="110791"/>
    <lineage>
        <taxon>Eukaryota</taxon>
        <taxon>Metazoa</taxon>
        <taxon>Ecdysozoa</taxon>
        <taxon>Arthropoda</taxon>
        <taxon>Hexapoda</taxon>
        <taxon>Insecta</taxon>
        <taxon>Pterygota</taxon>
        <taxon>Neoptera</taxon>
        <taxon>Endopterygota</taxon>
        <taxon>Lepidoptera</taxon>
        <taxon>Glossata</taxon>
        <taxon>Ditrysia</taxon>
        <taxon>Papilionoidea</taxon>
        <taxon>Papilionidae</taxon>
        <taxon>Papilioninae</taxon>
        <taxon>Iphiclides</taxon>
    </lineage>
</organism>
<feature type="region of interest" description="Disordered" evidence="1">
    <location>
        <begin position="559"/>
        <end position="581"/>
    </location>
</feature>
<dbReference type="InterPro" id="IPR001194">
    <property type="entry name" value="cDENN_dom"/>
</dbReference>
<sequence length="1074" mass="121367">MGEKKLSKDRLKRLGNLLEDQMRKENFKVASTNQVQVGEFQKLRAPCDSIPDSQVPKHILDQYAKVVKKKDAENKQDAMTDSGVSSETENLEEEKCSKIKKLVLQYEKPDISPAVQVVKSDNKEAVELQSDINDNTNLESMDSLCASSETMRLERKNPHLVLTDTLKKALKQPLPSGPPPKKPPRVFAAPLQESKLTPTPETPEKKRKDTKKMLEKLEKVLQKREAQNLTNKHIYDVVEADLNQEDEEPIYDEPFTGDSDVLPKSNLKEKYNEYGSLSSWKVKESFSKSLEDLRVADKHLDAKIYDIPCEQSRPTTPDQSTCRGKTEFQMLRRNFETGFRRPETGQESGVATDRHSSGTEARKPPDAHKPALKPLSGAKKVWRSTENVSEGFRSARERVERQLNTATGGRRRFEKNEARSGPRLSLARRDSTQLDVDRENLNRLMTEIYETVSAACNMDDNRPGSFPTELSDGSTSEESVKLTRSLTEKRKNYVRRVSSRVAYLDPNNVKGLRFRHQTSICSYKSEVVDNPYSTFRSWKSFRASQSNLSRDKMADVTDDSFGLGGNESLEHPVSDDTDSRSIDEKTGCVEIGLPFEPRERGLFNVCLLVGMDYMGGRAYVKSVFPSQVKAPAHIENLVFPETLRGAQCSADHAQRYSLVLTDERGERSYGYCRRVLPEGATSCLPLCYCLIGKYRAPGFYYKVLKEIESLHGNSEVEINLLLQQLFESDFPSPGEELALVCSRARAHPQDPQDPDQEGGIARDLEGSSRTITIKRPIEPRVDEDSFSVLLDSFGAGLVIKVFGSLLLERKVVVMGDQLSVVSSCLEALQAALYPLVWQQPLISSIPAEIQRDVLEAPLPILAGMLNTEGDAEAGADSILFEEGMLIDLTHPNKVLFYQGDESTILPTSSYKTLKTSLQMESVKQREKNEDTRTRNVMISEAFLRFFVDILGDFWRFFEAREPREGEMGRNGIVFDKEAFVRSAPSKQNQYFLEWFAETAMFNHFVQNMAATHPLAAPPGRLVDTPLPNFYELFQQRLSSRNKAEHRLPDSKNNYKSAVNKKVKMLKTKLRELVA</sequence>
<keyword evidence="4" id="KW-1185">Reference proteome</keyword>
<dbReference type="InterPro" id="IPR051942">
    <property type="entry name" value="DENN_domain_containing_2"/>
</dbReference>
<evidence type="ECO:0000313" key="4">
    <source>
        <dbReference type="Proteomes" id="UP000837857"/>
    </source>
</evidence>
<proteinExistence type="predicted"/>
<feature type="compositionally biased region" description="Polar residues" evidence="1">
    <location>
        <begin position="79"/>
        <end position="88"/>
    </location>
</feature>
<evidence type="ECO:0000256" key="1">
    <source>
        <dbReference type="SAM" id="MobiDB-lite"/>
    </source>
</evidence>
<dbReference type="SMART" id="SM00799">
    <property type="entry name" value="DENN"/>
    <property type="match status" value="1"/>
</dbReference>
<evidence type="ECO:0000259" key="2">
    <source>
        <dbReference type="PROSITE" id="PS50211"/>
    </source>
</evidence>
<protein>
    <recommendedName>
        <fullName evidence="2">UDENN domain-containing protein</fullName>
    </recommendedName>
</protein>
<feature type="region of interest" description="Disordered" evidence="1">
    <location>
        <begin position="70"/>
        <end position="91"/>
    </location>
</feature>
<dbReference type="SMART" id="SM00800">
    <property type="entry name" value="uDENN"/>
    <property type="match status" value="1"/>
</dbReference>
<feature type="compositionally biased region" description="Basic and acidic residues" evidence="1">
    <location>
        <begin position="568"/>
        <end position="581"/>
    </location>
</feature>
<dbReference type="InterPro" id="IPR005112">
    <property type="entry name" value="dDENN_dom"/>
</dbReference>
<dbReference type="Gene3D" id="3.30.450.200">
    <property type="match status" value="1"/>
</dbReference>
<name>A0ABN8II80_9NEOP</name>
<gene>
    <name evidence="3" type="ORF">IPOD504_LOCUS9331</name>
</gene>
<evidence type="ECO:0000313" key="3">
    <source>
        <dbReference type="EMBL" id="CAH2056054.1"/>
    </source>
</evidence>
<feature type="region of interest" description="Disordered" evidence="1">
    <location>
        <begin position="336"/>
        <end position="429"/>
    </location>
</feature>
<reference evidence="3" key="1">
    <citation type="submission" date="2022-03" db="EMBL/GenBank/DDBJ databases">
        <authorList>
            <person name="Martin H S."/>
        </authorList>
    </citation>
    <scope>NUCLEOTIDE SEQUENCE</scope>
</reference>
<feature type="compositionally biased region" description="Basic and acidic residues" evidence="1">
    <location>
        <begin position="352"/>
        <end position="369"/>
    </location>
</feature>
<dbReference type="InterPro" id="IPR043153">
    <property type="entry name" value="DENN_C"/>
</dbReference>
<dbReference type="Pfam" id="PF02141">
    <property type="entry name" value="DENN"/>
    <property type="match status" value="1"/>
</dbReference>
<dbReference type="SMART" id="SM00801">
    <property type="entry name" value="dDENN"/>
    <property type="match status" value="1"/>
</dbReference>